<evidence type="ECO:0000256" key="1">
    <source>
        <dbReference type="ARBA" id="ARBA00011245"/>
    </source>
</evidence>
<feature type="chain" id="PRO_5015555734" evidence="5">
    <location>
        <begin position="35"/>
        <end position="228"/>
    </location>
</feature>
<dbReference type="Pfam" id="PF03548">
    <property type="entry name" value="LolA"/>
    <property type="match status" value="1"/>
</dbReference>
<dbReference type="Gene3D" id="2.50.20.10">
    <property type="entry name" value="Lipoprotein localisation LolA/LolB/LppX"/>
    <property type="match status" value="1"/>
</dbReference>
<evidence type="ECO:0000256" key="3">
    <source>
        <dbReference type="ARBA" id="ARBA00022729"/>
    </source>
</evidence>
<dbReference type="AlphaFoldDB" id="A0A2T3KE87"/>
<keyword evidence="6" id="KW-0449">Lipoprotein</keyword>
<dbReference type="RefSeq" id="WP_065173759.1">
    <property type="nucleotide sequence ID" value="NZ_LZFC01000034.1"/>
</dbReference>
<dbReference type="Proteomes" id="UP000241426">
    <property type="component" value="Unassembled WGS sequence"/>
</dbReference>
<dbReference type="SUPFAM" id="SSF89392">
    <property type="entry name" value="Prokaryotic lipoproteins and lipoprotein localization factors"/>
    <property type="match status" value="1"/>
</dbReference>
<sequence>MINNNSTALMTAIKWCRNSLLCTVLAITSLSTQAMTLGELQHTLSATKVVRGDFSQSRTMAMFNQPLLSNGKFLIAANNGLWWHQTAPMAVSLVLTNNKLSQQFDNQPPQIISAAQNPMVFYFSHIFLALFNGDTSALDQQFTLKLTTLAPDNNSSDASNSDNQWQLVLIPKQAPLNKVFTSITLQGGKFINHLTLAEIRGDKTVITFSHQRTTPATLTTEEQRVFKF</sequence>
<reference evidence="6 7" key="1">
    <citation type="submission" date="2018-01" db="EMBL/GenBank/DDBJ databases">
        <title>Whole genome sequencing of Histamine producing bacteria.</title>
        <authorList>
            <person name="Butler K."/>
        </authorList>
    </citation>
    <scope>NUCLEOTIDE SEQUENCE [LARGE SCALE GENOMIC DNA]</scope>
    <source>
        <strain evidence="6 7">FS-7.2</strain>
    </source>
</reference>
<accession>A0A2T3KE87</accession>
<proteinExistence type="predicted"/>
<feature type="signal peptide" evidence="5">
    <location>
        <begin position="1"/>
        <end position="34"/>
    </location>
</feature>
<evidence type="ECO:0000256" key="5">
    <source>
        <dbReference type="SAM" id="SignalP"/>
    </source>
</evidence>
<keyword evidence="4" id="KW-0653">Protein transport</keyword>
<evidence type="ECO:0000313" key="6">
    <source>
        <dbReference type="EMBL" id="PSU95441.1"/>
    </source>
</evidence>
<organism evidence="6 7">
    <name type="scientific">Photobacterium kishitanii</name>
    <dbReference type="NCBI Taxonomy" id="318456"/>
    <lineage>
        <taxon>Bacteria</taxon>
        <taxon>Pseudomonadati</taxon>
        <taxon>Pseudomonadota</taxon>
        <taxon>Gammaproteobacteria</taxon>
        <taxon>Vibrionales</taxon>
        <taxon>Vibrionaceae</taxon>
        <taxon>Photobacterium</taxon>
    </lineage>
</organism>
<dbReference type="GO" id="GO:0015031">
    <property type="term" value="P:protein transport"/>
    <property type="evidence" value="ECO:0007669"/>
    <property type="project" value="UniProtKB-KW"/>
</dbReference>
<gene>
    <name evidence="6" type="ORF">C9J27_18205</name>
</gene>
<dbReference type="InterPro" id="IPR029046">
    <property type="entry name" value="LolA/LolB/LppX"/>
</dbReference>
<keyword evidence="3 5" id="KW-0732">Signal</keyword>
<comment type="subunit">
    <text evidence="1">Monomer.</text>
</comment>
<protein>
    <submittedName>
        <fullName evidence="6">Outer membrane lipoprotein carrier protein LolA</fullName>
    </submittedName>
</protein>
<evidence type="ECO:0000256" key="4">
    <source>
        <dbReference type="ARBA" id="ARBA00022927"/>
    </source>
</evidence>
<keyword evidence="2" id="KW-0813">Transport</keyword>
<evidence type="ECO:0000256" key="2">
    <source>
        <dbReference type="ARBA" id="ARBA00022448"/>
    </source>
</evidence>
<dbReference type="EMBL" id="PYNF01000019">
    <property type="protein sequence ID" value="PSU95441.1"/>
    <property type="molecule type" value="Genomic_DNA"/>
</dbReference>
<evidence type="ECO:0000313" key="7">
    <source>
        <dbReference type="Proteomes" id="UP000241426"/>
    </source>
</evidence>
<dbReference type="CDD" id="cd16325">
    <property type="entry name" value="LolA"/>
    <property type="match status" value="1"/>
</dbReference>
<comment type="caution">
    <text evidence="6">The sequence shown here is derived from an EMBL/GenBank/DDBJ whole genome shotgun (WGS) entry which is preliminary data.</text>
</comment>
<name>A0A2T3KE87_9GAMM</name>
<dbReference type="InterPro" id="IPR004564">
    <property type="entry name" value="OM_lipoprot_carrier_LolA-like"/>
</dbReference>